<keyword evidence="2" id="KW-1133">Transmembrane helix</keyword>
<dbReference type="OrthoDB" id="7360463at2"/>
<dbReference type="EMBL" id="SPKJ01000046">
    <property type="protein sequence ID" value="MYZ48706.1"/>
    <property type="molecule type" value="Genomic_DNA"/>
</dbReference>
<keyword evidence="2" id="KW-0812">Transmembrane</keyword>
<organism evidence="4 5">
    <name type="scientific">Propylenella binzhouense</name>
    <dbReference type="NCBI Taxonomy" id="2555902"/>
    <lineage>
        <taxon>Bacteria</taxon>
        <taxon>Pseudomonadati</taxon>
        <taxon>Pseudomonadota</taxon>
        <taxon>Alphaproteobacteria</taxon>
        <taxon>Hyphomicrobiales</taxon>
        <taxon>Propylenellaceae</taxon>
        <taxon>Propylenella</taxon>
    </lineage>
</organism>
<dbReference type="Pfam" id="PF09835">
    <property type="entry name" value="DUF2062"/>
    <property type="match status" value="1"/>
</dbReference>
<dbReference type="Proteomes" id="UP000773614">
    <property type="component" value="Unassembled WGS sequence"/>
</dbReference>
<name>A0A964T553_9HYPH</name>
<protein>
    <submittedName>
        <fullName evidence="4">DUF2062 domain-containing protein</fullName>
    </submittedName>
</protein>
<dbReference type="PANTHER" id="PTHR40547">
    <property type="entry name" value="SLL0298 PROTEIN"/>
    <property type="match status" value="1"/>
</dbReference>
<feature type="transmembrane region" description="Helical" evidence="2">
    <location>
        <begin position="140"/>
        <end position="163"/>
    </location>
</feature>
<evidence type="ECO:0000313" key="5">
    <source>
        <dbReference type="Proteomes" id="UP000773614"/>
    </source>
</evidence>
<dbReference type="InterPro" id="IPR018639">
    <property type="entry name" value="DUF2062"/>
</dbReference>
<dbReference type="RefSeq" id="WP_161141055.1">
    <property type="nucleotide sequence ID" value="NZ_SPKJ01000046.1"/>
</dbReference>
<evidence type="ECO:0000256" key="2">
    <source>
        <dbReference type="SAM" id="Phobius"/>
    </source>
</evidence>
<keyword evidence="5" id="KW-1185">Reference proteome</keyword>
<feature type="region of interest" description="Disordered" evidence="1">
    <location>
        <begin position="180"/>
        <end position="207"/>
    </location>
</feature>
<reference evidence="4" key="1">
    <citation type="submission" date="2019-03" db="EMBL/GenBank/DDBJ databases">
        <title>Afifella sp. nov., isolated from activated sludge.</title>
        <authorList>
            <person name="Li Q."/>
            <person name="Liu Y."/>
        </authorList>
    </citation>
    <scope>NUCLEOTIDE SEQUENCE</scope>
    <source>
        <strain evidence="4">L72</strain>
    </source>
</reference>
<keyword evidence="2" id="KW-0472">Membrane</keyword>
<feature type="domain" description="DUF2062" evidence="3">
    <location>
        <begin position="27"/>
        <end position="171"/>
    </location>
</feature>
<sequence>MLFKRRHRQSFRQRVRVWLWPRVSWRRSAAYHAKRVLRLSATPYSIAMGCAVGAFVSCTPFIGMHFLITFLIAWPLRGNLIAGAIGTSIGNPVTFPFIWVGTYKIGHLLLHGHDRDAPARLGQDLLTKSFDQLVPILKPMAIGSVPLGLAIAVVTYFLTYYLVATYQAGRRERFAARRLPPLKHETADDPSAQESLSYGHTSSAPRR</sequence>
<proteinExistence type="predicted"/>
<evidence type="ECO:0000256" key="1">
    <source>
        <dbReference type="SAM" id="MobiDB-lite"/>
    </source>
</evidence>
<dbReference type="PANTHER" id="PTHR40547:SF1">
    <property type="entry name" value="SLL0298 PROTEIN"/>
    <property type="match status" value="1"/>
</dbReference>
<comment type="caution">
    <text evidence="4">The sequence shown here is derived from an EMBL/GenBank/DDBJ whole genome shotgun (WGS) entry which is preliminary data.</text>
</comment>
<feature type="compositionally biased region" description="Polar residues" evidence="1">
    <location>
        <begin position="192"/>
        <end position="207"/>
    </location>
</feature>
<accession>A0A964T553</accession>
<evidence type="ECO:0000259" key="3">
    <source>
        <dbReference type="Pfam" id="PF09835"/>
    </source>
</evidence>
<gene>
    <name evidence="4" type="ORF">E4O86_13395</name>
</gene>
<evidence type="ECO:0000313" key="4">
    <source>
        <dbReference type="EMBL" id="MYZ48706.1"/>
    </source>
</evidence>
<dbReference type="AlphaFoldDB" id="A0A964T553"/>
<feature type="transmembrane region" description="Helical" evidence="2">
    <location>
        <begin position="44"/>
        <end position="74"/>
    </location>
</feature>